<reference evidence="1" key="1">
    <citation type="journal article" date="2011" name="Environ. Microbiol.">
        <title>Time-series analyses of Monterey Bay coastal microbial picoplankton using a 'genome proxy' microarray.</title>
        <authorList>
            <person name="Rich V.I."/>
            <person name="Pham V.D."/>
            <person name="Eppley J."/>
            <person name="Shi Y."/>
            <person name="DeLong E.F."/>
        </authorList>
    </citation>
    <scope>NUCLEOTIDE SEQUENCE</scope>
</reference>
<dbReference type="EMBL" id="GU474867">
    <property type="protein sequence ID" value="ADI17495.1"/>
    <property type="molecule type" value="Genomic_DNA"/>
</dbReference>
<protein>
    <submittedName>
        <fullName evidence="1">Uncharacterized protein</fullName>
    </submittedName>
</protein>
<proteinExistence type="predicted"/>
<evidence type="ECO:0000313" key="1">
    <source>
        <dbReference type="EMBL" id="ADI17495.1"/>
    </source>
</evidence>
<dbReference type="AlphaFoldDB" id="E0XSV4"/>
<name>E0XSV4_9BACT</name>
<organism evidence="1">
    <name type="scientific">uncultured bacterium HF0130_06E03</name>
    <dbReference type="NCBI Taxonomy" id="710813"/>
    <lineage>
        <taxon>Bacteria</taxon>
        <taxon>environmental samples</taxon>
    </lineage>
</organism>
<sequence length="64" mass="7300">MVQFPSFAPLELYIHPRVVQHDLHWVAPFGNLRVKGYLHLTEAYRSLSRPSSPSRAKASTVRPS</sequence>
<accession>E0XSV4</accession>